<evidence type="ECO:0000313" key="1">
    <source>
        <dbReference type="EMBL" id="KAH6641343.1"/>
    </source>
</evidence>
<organism evidence="1 2">
    <name type="scientific">Chaetomium tenue</name>
    <dbReference type="NCBI Taxonomy" id="1854479"/>
    <lineage>
        <taxon>Eukaryota</taxon>
        <taxon>Fungi</taxon>
        <taxon>Dikarya</taxon>
        <taxon>Ascomycota</taxon>
        <taxon>Pezizomycotina</taxon>
        <taxon>Sordariomycetes</taxon>
        <taxon>Sordariomycetidae</taxon>
        <taxon>Sordariales</taxon>
        <taxon>Chaetomiaceae</taxon>
        <taxon>Chaetomium</taxon>
    </lineage>
</organism>
<comment type="caution">
    <text evidence="1">The sequence shown here is derived from an EMBL/GenBank/DDBJ whole genome shotgun (WGS) entry which is preliminary data.</text>
</comment>
<dbReference type="EMBL" id="JAGIZQ010000002">
    <property type="protein sequence ID" value="KAH6641343.1"/>
    <property type="molecule type" value="Genomic_DNA"/>
</dbReference>
<gene>
    <name evidence="1" type="ORF">F5144DRAFT_506531</name>
</gene>
<evidence type="ECO:0000313" key="2">
    <source>
        <dbReference type="Proteomes" id="UP000724584"/>
    </source>
</evidence>
<reference evidence="1 2" key="1">
    <citation type="journal article" date="2021" name="Nat. Commun.">
        <title>Genetic determinants of endophytism in the Arabidopsis root mycobiome.</title>
        <authorList>
            <person name="Mesny F."/>
            <person name="Miyauchi S."/>
            <person name="Thiergart T."/>
            <person name="Pickel B."/>
            <person name="Atanasova L."/>
            <person name="Karlsson M."/>
            <person name="Huettel B."/>
            <person name="Barry K.W."/>
            <person name="Haridas S."/>
            <person name="Chen C."/>
            <person name="Bauer D."/>
            <person name="Andreopoulos W."/>
            <person name="Pangilinan J."/>
            <person name="LaButti K."/>
            <person name="Riley R."/>
            <person name="Lipzen A."/>
            <person name="Clum A."/>
            <person name="Drula E."/>
            <person name="Henrissat B."/>
            <person name="Kohler A."/>
            <person name="Grigoriev I.V."/>
            <person name="Martin F.M."/>
            <person name="Hacquard S."/>
        </authorList>
    </citation>
    <scope>NUCLEOTIDE SEQUENCE [LARGE SCALE GENOMIC DNA]</scope>
    <source>
        <strain evidence="1 2">MPI-SDFR-AT-0079</strain>
    </source>
</reference>
<accession>A0ACB7PJV6</accession>
<keyword evidence="2" id="KW-1185">Reference proteome</keyword>
<dbReference type="Proteomes" id="UP000724584">
    <property type="component" value="Unassembled WGS sequence"/>
</dbReference>
<protein>
    <submittedName>
        <fullName evidence="1">Uncharacterized protein</fullName>
    </submittedName>
</protein>
<proteinExistence type="predicted"/>
<sequence length="403" mass="45324">MKFVKINTLLVKAAERHHDTPQQAFNTSFHPAASAPDLPRPDEAPYSFKRWLPLILQTRQRPLPVPAPKTPHPFHHWLPRLTQPPTTTTTTPLTTTPTTPTTIPPLQTITLTPPQTRLLLAATNASLPRGELNRLFREDLAETILPALRAQLVFPPEGLFLRLAACSPKDGGNGPLRTVEEVVGRLVVSVRARNAVVGCLERAEGGGDGDGGVELFFLRFDGRMASEREYRVFCCPGDGRVVGVSQYRWYSPWRFQRVDVEEKERLVRGLVRAAEEVRGLILGVVESRGDRLDRLMMEQGFSFDLFYDEESESCELVELNTFGVRSGCGSCLFQWVEDRGVLYGEEEPEFRVSVDMFGRGVPGPEMVRVSRLREEGESGALESTKFCGDNWRASVREFDWKFP</sequence>
<name>A0ACB7PJV6_9PEZI</name>